<dbReference type="SUPFAM" id="SSF51110">
    <property type="entry name" value="alpha-D-mannose-specific plant lectins"/>
    <property type="match status" value="1"/>
</dbReference>
<evidence type="ECO:0000256" key="13">
    <source>
        <dbReference type="ARBA" id="ARBA00023157"/>
    </source>
</evidence>
<dbReference type="EC" id="2.7.11.1" evidence="18"/>
<organism evidence="24 25">
    <name type="scientific">Citrus sinensis</name>
    <name type="common">Sweet orange</name>
    <name type="synonym">Citrus aurantium var. sinensis</name>
    <dbReference type="NCBI Taxonomy" id="2711"/>
    <lineage>
        <taxon>Eukaryota</taxon>
        <taxon>Viridiplantae</taxon>
        <taxon>Streptophyta</taxon>
        <taxon>Embryophyta</taxon>
        <taxon>Tracheophyta</taxon>
        <taxon>Spermatophyta</taxon>
        <taxon>Magnoliopsida</taxon>
        <taxon>eudicotyledons</taxon>
        <taxon>Gunneridae</taxon>
        <taxon>Pentapetalae</taxon>
        <taxon>rosids</taxon>
        <taxon>malvids</taxon>
        <taxon>Sapindales</taxon>
        <taxon>Rutaceae</taxon>
        <taxon>Aurantioideae</taxon>
        <taxon>Citrus</taxon>
    </lineage>
</organism>
<evidence type="ECO:0000256" key="1">
    <source>
        <dbReference type="ARBA" id="ARBA00004251"/>
    </source>
</evidence>
<feature type="signal peptide" evidence="20">
    <location>
        <begin position="1"/>
        <end position="24"/>
    </location>
</feature>
<dbReference type="PaxDb" id="2711-XP_006475272.1"/>
<dbReference type="PROSITE" id="PS50948">
    <property type="entry name" value="PAN"/>
    <property type="match status" value="1"/>
</dbReference>
<dbReference type="SMART" id="SM00473">
    <property type="entry name" value="PAN_AP"/>
    <property type="match status" value="1"/>
</dbReference>
<dbReference type="FunFam" id="1.10.510.10:FF:000060">
    <property type="entry name" value="G-type lectin S-receptor-like serine/threonine-protein kinase"/>
    <property type="match status" value="1"/>
</dbReference>
<evidence type="ECO:0000313" key="25">
    <source>
        <dbReference type="Proteomes" id="UP000027120"/>
    </source>
</evidence>
<keyword evidence="13" id="KW-1015">Disulfide bond</keyword>
<dbReference type="PROSITE" id="PS50927">
    <property type="entry name" value="BULB_LECTIN"/>
    <property type="match status" value="1"/>
</dbReference>
<keyword evidence="15" id="KW-0325">Glycoprotein</keyword>
<evidence type="ECO:0000256" key="10">
    <source>
        <dbReference type="ARBA" id="ARBA00022840"/>
    </source>
</evidence>
<gene>
    <name evidence="24" type="ORF">CISIN_1g003264mg</name>
</gene>
<dbReference type="Pfam" id="PF00954">
    <property type="entry name" value="S_locus_glycop"/>
    <property type="match status" value="1"/>
</dbReference>
<dbReference type="CDD" id="cd01098">
    <property type="entry name" value="PAN_AP_plant"/>
    <property type="match status" value="1"/>
</dbReference>
<comment type="catalytic activity">
    <reaction evidence="17 18">
        <text>L-seryl-[protein] + ATP = O-phospho-L-seryl-[protein] + ADP + H(+)</text>
        <dbReference type="Rhea" id="RHEA:17989"/>
        <dbReference type="Rhea" id="RHEA-COMP:9863"/>
        <dbReference type="Rhea" id="RHEA-COMP:11604"/>
        <dbReference type="ChEBI" id="CHEBI:15378"/>
        <dbReference type="ChEBI" id="CHEBI:29999"/>
        <dbReference type="ChEBI" id="CHEBI:30616"/>
        <dbReference type="ChEBI" id="CHEBI:83421"/>
        <dbReference type="ChEBI" id="CHEBI:456216"/>
        <dbReference type="EC" id="2.7.11.1"/>
    </reaction>
</comment>
<feature type="chain" id="PRO_5001640794" description="Receptor-like serine/threonine-protein kinase" evidence="20">
    <location>
        <begin position="25"/>
        <end position="835"/>
    </location>
</feature>
<dbReference type="InterPro" id="IPR000719">
    <property type="entry name" value="Prot_kinase_dom"/>
</dbReference>
<dbReference type="Proteomes" id="UP000027120">
    <property type="component" value="Unassembled WGS sequence"/>
</dbReference>
<dbReference type="FunFam" id="2.90.10.10:FF:000001">
    <property type="entry name" value="G-type lectin S-receptor-like serine/threonine-protein kinase"/>
    <property type="match status" value="1"/>
</dbReference>
<keyword evidence="7" id="KW-0430">Lectin</keyword>
<feature type="domain" description="Apple" evidence="23">
    <location>
        <begin position="337"/>
        <end position="420"/>
    </location>
</feature>
<dbReference type="PROSITE" id="PS00108">
    <property type="entry name" value="PROTEIN_KINASE_ST"/>
    <property type="match status" value="1"/>
</dbReference>
<dbReference type="CDD" id="cd14066">
    <property type="entry name" value="STKc_IRAK"/>
    <property type="match status" value="1"/>
</dbReference>
<dbReference type="eggNOG" id="ENOG502QSMT">
    <property type="taxonomic scope" value="Eukaryota"/>
</dbReference>
<dbReference type="PANTHER" id="PTHR27002">
    <property type="entry name" value="RECEPTOR-LIKE SERINE/THREONINE-PROTEIN KINASE SD1-8"/>
    <property type="match status" value="1"/>
</dbReference>
<dbReference type="SMART" id="SM00108">
    <property type="entry name" value="B_lectin"/>
    <property type="match status" value="1"/>
</dbReference>
<comment type="similarity">
    <text evidence="18">Belongs to the protein kinase superfamily. Ser/Thr protein kinase family.</text>
</comment>
<dbReference type="EMBL" id="KK784884">
    <property type="protein sequence ID" value="KDO74329.1"/>
    <property type="molecule type" value="Genomic_DNA"/>
</dbReference>
<evidence type="ECO:0000256" key="15">
    <source>
        <dbReference type="ARBA" id="ARBA00023180"/>
    </source>
</evidence>
<evidence type="ECO:0000256" key="7">
    <source>
        <dbReference type="ARBA" id="ARBA00022734"/>
    </source>
</evidence>
<evidence type="ECO:0000313" key="24">
    <source>
        <dbReference type="EMBL" id="KDO74329.1"/>
    </source>
</evidence>
<keyword evidence="6 20" id="KW-0732">Signal</keyword>
<feature type="transmembrane region" description="Helical" evidence="19">
    <location>
        <begin position="429"/>
        <end position="450"/>
    </location>
</feature>
<keyword evidence="9 18" id="KW-0418">Kinase</keyword>
<reference evidence="24 25" key="1">
    <citation type="submission" date="2014-04" db="EMBL/GenBank/DDBJ databases">
        <authorList>
            <consortium name="International Citrus Genome Consortium"/>
            <person name="Gmitter F."/>
            <person name="Chen C."/>
            <person name="Farmerie W."/>
            <person name="Harkins T."/>
            <person name="Desany B."/>
            <person name="Mohiuddin M."/>
            <person name="Kodira C."/>
            <person name="Borodovsky M."/>
            <person name="Lomsadze A."/>
            <person name="Burns P."/>
            <person name="Jenkins J."/>
            <person name="Prochnik S."/>
            <person name="Shu S."/>
            <person name="Chapman J."/>
            <person name="Pitluck S."/>
            <person name="Schmutz J."/>
            <person name="Rokhsar D."/>
        </authorList>
    </citation>
    <scope>NUCLEOTIDE SEQUENCE</scope>
</reference>
<evidence type="ECO:0000256" key="2">
    <source>
        <dbReference type="ARBA" id="ARBA00022475"/>
    </source>
</evidence>
<dbReference type="GO" id="GO:0005524">
    <property type="term" value="F:ATP binding"/>
    <property type="evidence" value="ECO:0007669"/>
    <property type="project" value="UniProtKB-KW"/>
</dbReference>
<dbReference type="Pfam" id="PF07714">
    <property type="entry name" value="PK_Tyr_Ser-Thr"/>
    <property type="match status" value="1"/>
</dbReference>
<evidence type="ECO:0000256" key="20">
    <source>
        <dbReference type="SAM" id="SignalP"/>
    </source>
</evidence>
<dbReference type="FunFam" id="3.30.200.20:FF:000330">
    <property type="entry name" value="G-type lectin S-receptor-like serine/threonine-protein kinase At4g03230"/>
    <property type="match status" value="1"/>
</dbReference>
<keyword evidence="14" id="KW-0675">Receptor</keyword>
<keyword evidence="5 19" id="KW-0812">Transmembrane</keyword>
<evidence type="ECO:0000259" key="21">
    <source>
        <dbReference type="PROSITE" id="PS50011"/>
    </source>
</evidence>
<protein>
    <recommendedName>
        <fullName evidence="18">Receptor-like serine/threonine-protein kinase</fullName>
        <ecNumber evidence="18">2.7.11.1</ecNumber>
    </recommendedName>
</protein>
<dbReference type="PROSITE" id="PS50011">
    <property type="entry name" value="PROTEIN_KINASE_DOM"/>
    <property type="match status" value="1"/>
</dbReference>
<sequence>MGNPPFFFTFSCFVFLLGSLLSLATDTITPATLIGDGEKLVSSSQIFELGFFSPGKSKYKYLGIWYKQVPDTVVWVANRNSPIVDSNAVLTIGNNGNLVLLNQTDGIIWSSNLSREVKNPVAQLLDTGNLVLREKFSSNTSEGSYLWQSFDCPSDTLLIGMNMGWDLKTGRERYLTSWRTADDPSPGNFTFRLEIRVLPHLCIYNGSVKLSCTGPWNGLAFGADPTNTSYLFRPIVEQKEDEIIYRYESYSSRILMMLKINPSGDVQRLIWHEMSTGWQVFFTAPNNFCQLYGYCGANSVCSVDDTANCECLKGFKLKLQNNQTWPRECVRSHSSDCITRERFIKFDDIKLPYLVDVSLNESMNLKECEAECLKNCTCRAYANSKVTGGGSGCLMWFGDLIDIRKITGYNNGQPIYVRVPDSEPGDKKLLWIFVILVLPAALLPGFFIFCRWRRKHKEKETTMESSQDLLKFDIYMSVATRTNEPSEGDGDAKGTRRDSVLPCFSLASVSAATENFSMQCKLGEGGFGPVYKGKLLNGQEVAVKRLSSQSGQGLKEFKNEMMLIAKLQHRNLVRLMGCCVEQGEKILIYEYMPNKSLNFFLFDPSRTHLLGWQTRVKIIEGIAQGLLYLHQYSRLRIIHRDLKASNILLDSDMNPKISDFGMARMFCGDELQGNTKRVVGTYGYMSPEYALDGLFSVKSDVFSFGVLLLETLTSKRNTGVYDIESFNLLGHAWNLWKDNRAYELLSPALQHEASYQMLNRYITVALLCVQEKAADRPTMSKVVSMITNEHATLPYPKQSAFSYARRGEKISFLPSSRVSEACSVNGVTLSLISPR</sequence>
<dbReference type="SMART" id="SM00220">
    <property type="entry name" value="S_TKc"/>
    <property type="match status" value="1"/>
</dbReference>
<evidence type="ECO:0000256" key="6">
    <source>
        <dbReference type="ARBA" id="ARBA00022729"/>
    </source>
</evidence>
<dbReference type="Gene3D" id="3.30.200.20">
    <property type="entry name" value="Phosphorylase Kinase, domain 1"/>
    <property type="match status" value="1"/>
</dbReference>
<dbReference type="Gene3D" id="1.10.510.10">
    <property type="entry name" value="Transferase(Phosphotransferase) domain 1"/>
    <property type="match status" value="1"/>
</dbReference>
<evidence type="ECO:0000256" key="14">
    <source>
        <dbReference type="ARBA" id="ARBA00023170"/>
    </source>
</evidence>
<dbReference type="InterPro" id="IPR008271">
    <property type="entry name" value="Ser/Thr_kinase_AS"/>
</dbReference>
<evidence type="ECO:0000259" key="22">
    <source>
        <dbReference type="PROSITE" id="PS50927"/>
    </source>
</evidence>
<name>A0A067G3X5_CITSI</name>
<dbReference type="GO" id="GO:0048544">
    <property type="term" value="P:recognition of pollen"/>
    <property type="evidence" value="ECO:0007669"/>
    <property type="project" value="InterPro"/>
</dbReference>
<dbReference type="Pfam" id="PF08276">
    <property type="entry name" value="PAN_2"/>
    <property type="match status" value="1"/>
</dbReference>
<dbReference type="CDD" id="cd00028">
    <property type="entry name" value="B_lectin"/>
    <property type="match status" value="1"/>
</dbReference>
<evidence type="ECO:0000256" key="3">
    <source>
        <dbReference type="ARBA" id="ARBA00022527"/>
    </source>
</evidence>
<proteinExistence type="inferred from homology"/>
<evidence type="ECO:0000256" key="5">
    <source>
        <dbReference type="ARBA" id="ARBA00022692"/>
    </source>
</evidence>
<feature type="domain" description="Bulb-type lectin" evidence="22">
    <location>
        <begin position="25"/>
        <end position="145"/>
    </location>
</feature>
<dbReference type="Pfam" id="PF01453">
    <property type="entry name" value="B_lectin"/>
    <property type="match status" value="1"/>
</dbReference>
<keyword evidence="3 18" id="KW-0723">Serine/threonine-protein kinase</keyword>
<dbReference type="InterPro" id="IPR021820">
    <property type="entry name" value="S-locus_recpt_kinase_C"/>
</dbReference>
<evidence type="ECO:0000256" key="19">
    <source>
        <dbReference type="SAM" id="Phobius"/>
    </source>
</evidence>
<dbReference type="InterPro" id="IPR001245">
    <property type="entry name" value="Ser-Thr/Tyr_kinase_cat_dom"/>
</dbReference>
<dbReference type="GO" id="GO:0106310">
    <property type="term" value="F:protein serine kinase activity"/>
    <property type="evidence" value="ECO:0007669"/>
    <property type="project" value="RHEA"/>
</dbReference>
<dbReference type="InterPro" id="IPR011009">
    <property type="entry name" value="Kinase-like_dom_sf"/>
</dbReference>
<keyword evidence="4 18" id="KW-0808">Transferase</keyword>
<dbReference type="Gene3D" id="2.90.10.10">
    <property type="entry name" value="Bulb-type lectin domain"/>
    <property type="match status" value="1"/>
</dbReference>
<keyword evidence="8 18" id="KW-0547">Nucleotide-binding</keyword>
<keyword evidence="10 18" id="KW-0067">ATP-binding</keyword>
<dbReference type="GO" id="GO:0004674">
    <property type="term" value="F:protein serine/threonine kinase activity"/>
    <property type="evidence" value="ECO:0000318"/>
    <property type="project" value="GO_Central"/>
</dbReference>
<evidence type="ECO:0000256" key="16">
    <source>
        <dbReference type="ARBA" id="ARBA00047899"/>
    </source>
</evidence>
<dbReference type="SMR" id="A0A067G3X5"/>
<keyword evidence="11 19" id="KW-1133">Transmembrane helix</keyword>
<dbReference type="InterPro" id="IPR000858">
    <property type="entry name" value="S_locus_glycoprot_dom"/>
</dbReference>
<keyword evidence="2" id="KW-1003">Cell membrane</keyword>
<dbReference type="GO" id="GO:0007165">
    <property type="term" value="P:signal transduction"/>
    <property type="evidence" value="ECO:0000318"/>
    <property type="project" value="GO_Central"/>
</dbReference>
<feature type="domain" description="Protein kinase" evidence="21">
    <location>
        <begin position="516"/>
        <end position="793"/>
    </location>
</feature>
<dbReference type="Pfam" id="PF11883">
    <property type="entry name" value="DUF3403"/>
    <property type="match status" value="1"/>
</dbReference>
<comment type="subcellular location">
    <subcellularLocation>
        <location evidence="1">Cell membrane</location>
        <topology evidence="1">Single-pass type I membrane protein</topology>
    </subcellularLocation>
</comment>
<keyword evidence="12 19" id="KW-0472">Membrane</keyword>
<evidence type="ECO:0000259" key="23">
    <source>
        <dbReference type="PROSITE" id="PS50948"/>
    </source>
</evidence>
<dbReference type="InterPro" id="IPR036426">
    <property type="entry name" value="Bulb-type_lectin_dom_sf"/>
</dbReference>
<dbReference type="AlphaFoldDB" id="A0A067G3X5"/>
<accession>A0A067G3X5</accession>
<dbReference type="InterPro" id="IPR001480">
    <property type="entry name" value="Bulb-type_lectin_dom"/>
</dbReference>
<evidence type="ECO:0000256" key="17">
    <source>
        <dbReference type="ARBA" id="ARBA00048679"/>
    </source>
</evidence>
<dbReference type="InterPro" id="IPR003609">
    <property type="entry name" value="Pan_app"/>
</dbReference>
<keyword evidence="25" id="KW-1185">Reference proteome</keyword>
<dbReference type="SUPFAM" id="SSF56112">
    <property type="entry name" value="Protein kinase-like (PK-like)"/>
    <property type="match status" value="1"/>
</dbReference>
<evidence type="ECO:0000256" key="11">
    <source>
        <dbReference type="ARBA" id="ARBA00022989"/>
    </source>
</evidence>
<dbReference type="GO" id="GO:0030246">
    <property type="term" value="F:carbohydrate binding"/>
    <property type="evidence" value="ECO:0007669"/>
    <property type="project" value="UniProtKB-KW"/>
</dbReference>
<evidence type="ECO:0000256" key="18">
    <source>
        <dbReference type="PIRNR" id="PIRNR000641"/>
    </source>
</evidence>
<dbReference type="PIRSF" id="PIRSF000641">
    <property type="entry name" value="SRK"/>
    <property type="match status" value="1"/>
</dbReference>
<dbReference type="GO" id="GO:0005886">
    <property type="term" value="C:plasma membrane"/>
    <property type="evidence" value="ECO:0000318"/>
    <property type="project" value="GO_Central"/>
</dbReference>
<evidence type="ECO:0000256" key="12">
    <source>
        <dbReference type="ARBA" id="ARBA00023136"/>
    </source>
</evidence>
<evidence type="ECO:0000256" key="8">
    <source>
        <dbReference type="ARBA" id="ARBA00022741"/>
    </source>
</evidence>
<evidence type="ECO:0000256" key="9">
    <source>
        <dbReference type="ARBA" id="ARBA00022777"/>
    </source>
</evidence>
<dbReference type="InterPro" id="IPR024171">
    <property type="entry name" value="SRK-like_kinase"/>
</dbReference>
<dbReference type="GO" id="GO:0006955">
    <property type="term" value="P:immune response"/>
    <property type="evidence" value="ECO:0000318"/>
    <property type="project" value="GO_Central"/>
</dbReference>
<comment type="catalytic activity">
    <reaction evidence="16 18">
        <text>L-threonyl-[protein] + ATP = O-phospho-L-threonyl-[protein] + ADP + H(+)</text>
        <dbReference type="Rhea" id="RHEA:46608"/>
        <dbReference type="Rhea" id="RHEA-COMP:11060"/>
        <dbReference type="Rhea" id="RHEA-COMP:11605"/>
        <dbReference type="ChEBI" id="CHEBI:15378"/>
        <dbReference type="ChEBI" id="CHEBI:30013"/>
        <dbReference type="ChEBI" id="CHEBI:30616"/>
        <dbReference type="ChEBI" id="CHEBI:61977"/>
        <dbReference type="ChEBI" id="CHEBI:456216"/>
        <dbReference type="EC" id="2.7.11.1"/>
    </reaction>
</comment>
<dbReference type="PANTHER" id="PTHR27002:SF812">
    <property type="entry name" value="RECEPTOR-LIKE SERINE_THREONINE-PROTEIN KINASE"/>
    <property type="match status" value="1"/>
</dbReference>
<evidence type="ECO:0000256" key="4">
    <source>
        <dbReference type="ARBA" id="ARBA00022679"/>
    </source>
</evidence>